<protein>
    <submittedName>
        <fullName evidence="2">Secreted protein</fullName>
    </submittedName>
</protein>
<dbReference type="Proteomes" id="UP000095286">
    <property type="component" value="Unplaced"/>
</dbReference>
<evidence type="ECO:0000313" key="2">
    <source>
        <dbReference type="WBParaSite" id="RSKR_0000230100.1"/>
    </source>
</evidence>
<name>A0AC35TMJ9_9BILA</name>
<evidence type="ECO:0000313" key="1">
    <source>
        <dbReference type="Proteomes" id="UP000095286"/>
    </source>
</evidence>
<proteinExistence type="predicted"/>
<accession>A0AC35TMJ9</accession>
<sequence length="116" mass="12192">MALLINILLAVFIAVICMGTVESQFYGFYGPEPYVFAVLLLNVFAQYYPGGGYGYPGGGGYGYPGGGGYGYPGGGYGYPGGGYHGGYGRGYGGFRRHYRPYGYGPGLLGGLLYGKK</sequence>
<dbReference type="WBParaSite" id="RSKR_0000230100.1">
    <property type="protein sequence ID" value="RSKR_0000230100.1"/>
    <property type="gene ID" value="RSKR_0000230100"/>
</dbReference>
<reference evidence="2" key="1">
    <citation type="submission" date="2016-11" db="UniProtKB">
        <authorList>
            <consortium name="WormBaseParasite"/>
        </authorList>
    </citation>
    <scope>IDENTIFICATION</scope>
    <source>
        <strain evidence="2">KR3021</strain>
    </source>
</reference>
<organism evidence="1 2">
    <name type="scientific">Rhabditophanes sp. KR3021</name>
    <dbReference type="NCBI Taxonomy" id="114890"/>
    <lineage>
        <taxon>Eukaryota</taxon>
        <taxon>Metazoa</taxon>
        <taxon>Ecdysozoa</taxon>
        <taxon>Nematoda</taxon>
        <taxon>Chromadorea</taxon>
        <taxon>Rhabditida</taxon>
        <taxon>Tylenchina</taxon>
        <taxon>Panagrolaimomorpha</taxon>
        <taxon>Strongyloidoidea</taxon>
        <taxon>Alloionematidae</taxon>
        <taxon>Rhabditophanes</taxon>
    </lineage>
</organism>